<sequence>MALIGTTNSEAEVMVQNFDVLQSILSYGSIGIGASTGAWTKHLTGLEDLLKDIETLHQRWRSGALTNDQFFAQRRSLFARMETQLKGIGRVGTDLNNRGKMKRILGISSKSYLHTGEIAGYARHVRVVSKMASSMSKGAYVGIA</sequence>
<proteinExistence type="predicted"/>
<accession>A0A699WB39</accession>
<organism evidence="1">
    <name type="scientific">Tanacetum cinerariifolium</name>
    <name type="common">Dalmatian daisy</name>
    <name type="synonym">Chrysanthemum cinerariifolium</name>
    <dbReference type="NCBI Taxonomy" id="118510"/>
    <lineage>
        <taxon>Eukaryota</taxon>
        <taxon>Viridiplantae</taxon>
        <taxon>Streptophyta</taxon>
        <taxon>Embryophyta</taxon>
        <taxon>Tracheophyta</taxon>
        <taxon>Spermatophyta</taxon>
        <taxon>Magnoliopsida</taxon>
        <taxon>eudicotyledons</taxon>
        <taxon>Gunneridae</taxon>
        <taxon>Pentapetalae</taxon>
        <taxon>asterids</taxon>
        <taxon>campanulids</taxon>
        <taxon>Asterales</taxon>
        <taxon>Asteraceae</taxon>
        <taxon>Asteroideae</taxon>
        <taxon>Anthemideae</taxon>
        <taxon>Anthemidinae</taxon>
        <taxon>Tanacetum</taxon>
    </lineage>
</organism>
<protein>
    <submittedName>
        <fullName evidence="1">Uncharacterized protein</fullName>
    </submittedName>
</protein>
<dbReference type="EMBL" id="BKCJ011587616">
    <property type="protein sequence ID" value="GFD42996.1"/>
    <property type="molecule type" value="Genomic_DNA"/>
</dbReference>
<evidence type="ECO:0000313" key="1">
    <source>
        <dbReference type="EMBL" id="GFD42996.1"/>
    </source>
</evidence>
<dbReference type="AlphaFoldDB" id="A0A699WB39"/>
<feature type="non-terminal residue" evidence="1">
    <location>
        <position position="144"/>
    </location>
</feature>
<comment type="caution">
    <text evidence="1">The sequence shown here is derived from an EMBL/GenBank/DDBJ whole genome shotgun (WGS) entry which is preliminary data.</text>
</comment>
<name>A0A699WB39_TANCI</name>
<reference evidence="1" key="1">
    <citation type="journal article" date="2019" name="Sci. Rep.">
        <title>Draft genome of Tanacetum cinerariifolium, the natural source of mosquito coil.</title>
        <authorList>
            <person name="Yamashiro T."/>
            <person name="Shiraishi A."/>
            <person name="Satake H."/>
            <person name="Nakayama K."/>
        </authorList>
    </citation>
    <scope>NUCLEOTIDE SEQUENCE</scope>
</reference>
<gene>
    <name evidence="1" type="ORF">Tci_914965</name>
</gene>